<dbReference type="CDD" id="cd00448">
    <property type="entry name" value="YjgF_YER057c_UK114_family"/>
    <property type="match status" value="1"/>
</dbReference>
<dbReference type="GO" id="GO:0050540">
    <property type="term" value="F:2-aminomuconate deaminase activity"/>
    <property type="evidence" value="ECO:0007669"/>
    <property type="project" value="UniProtKB-EC"/>
</dbReference>
<sequence length="123" mass="13440">MAIRTDKAAKPVGAYVHAKEAGDLVFLSGVGPRHPETDEIPDGIKAQTHATFSNVIAILEAAGLNMSNVIDIMVFLTNMERDFKKFNSIYAQYLEGYETTRTTVEVGALPTPIVVEFKVVAKK</sequence>
<dbReference type="EMBL" id="KF901241">
    <property type="protein sequence ID" value="AIF23800.1"/>
    <property type="molecule type" value="Genomic_DNA"/>
</dbReference>
<comment type="similarity">
    <text evidence="1">Belongs to the RutC family.</text>
</comment>
<dbReference type="PANTHER" id="PTHR11803">
    <property type="entry name" value="2-IMINOBUTANOATE/2-IMINOPROPANOATE DEAMINASE RIDA"/>
    <property type="match status" value="1"/>
</dbReference>
<dbReference type="GO" id="GO:0005829">
    <property type="term" value="C:cytosol"/>
    <property type="evidence" value="ECO:0007669"/>
    <property type="project" value="TreeGrafter"/>
</dbReference>
<dbReference type="AlphaFoldDB" id="A0A075I7C1"/>
<evidence type="ECO:0000256" key="1">
    <source>
        <dbReference type="ARBA" id="ARBA00010552"/>
    </source>
</evidence>
<dbReference type="PANTHER" id="PTHR11803:SF58">
    <property type="entry name" value="PROTEIN HMF1-RELATED"/>
    <property type="match status" value="1"/>
</dbReference>
<evidence type="ECO:0000313" key="2">
    <source>
        <dbReference type="EMBL" id="AIF23800.1"/>
    </source>
</evidence>
<dbReference type="InterPro" id="IPR006175">
    <property type="entry name" value="YjgF/YER057c/UK114"/>
</dbReference>
<keyword evidence="2" id="KW-0378">Hydrolase</keyword>
<dbReference type="EC" id="3.5.99.5" evidence="2"/>
<dbReference type="SUPFAM" id="SSF55298">
    <property type="entry name" value="YjgF-like"/>
    <property type="match status" value="1"/>
</dbReference>
<name>A0A075I7C1_9EURY</name>
<proteinExistence type="inferred from homology"/>
<dbReference type="Pfam" id="PF01042">
    <property type="entry name" value="Ribonuc_L-PSP"/>
    <property type="match status" value="1"/>
</dbReference>
<dbReference type="NCBIfam" id="TIGR00004">
    <property type="entry name" value="Rid family detoxifying hydrolase"/>
    <property type="match status" value="1"/>
</dbReference>
<reference evidence="2" key="1">
    <citation type="journal article" date="2014" name="Genome Biol. Evol.">
        <title>Pangenome evidence for extensive interdomain horizontal transfer affecting lineage core and shell genes in uncultured planktonic thaumarchaeota and euryarchaeota.</title>
        <authorList>
            <person name="Deschamps P."/>
            <person name="Zivanovic Y."/>
            <person name="Moreira D."/>
            <person name="Rodriguez-Valera F."/>
            <person name="Lopez-Garcia P."/>
        </authorList>
    </citation>
    <scope>NUCLEOTIDE SEQUENCE</scope>
</reference>
<organism evidence="2">
    <name type="scientific">uncultured marine group II/III euryarchaeote SAT1000_18_E10</name>
    <dbReference type="NCBI Taxonomy" id="1456565"/>
    <lineage>
        <taxon>Archaea</taxon>
        <taxon>Methanobacteriati</taxon>
        <taxon>Methanobacteriota</taxon>
        <taxon>environmental samples</taxon>
    </lineage>
</organism>
<dbReference type="InterPro" id="IPR035959">
    <property type="entry name" value="RutC-like_sf"/>
</dbReference>
<gene>
    <name evidence="2" type="primary">amnD</name>
</gene>
<dbReference type="InterPro" id="IPR006056">
    <property type="entry name" value="RidA"/>
</dbReference>
<dbReference type="Gene3D" id="3.30.1330.40">
    <property type="entry name" value="RutC-like"/>
    <property type="match status" value="1"/>
</dbReference>
<accession>A0A075I7C1</accession>
<protein>
    <submittedName>
        <fullName evidence="2">2-aminomuconate deaminase (AmnD)</fullName>
        <ecNumber evidence="2">3.5.99.5</ecNumber>
    </submittedName>
</protein>